<feature type="region of interest" description="Disordered" evidence="1">
    <location>
        <begin position="1"/>
        <end position="22"/>
    </location>
</feature>
<gene>
    <name evidence="2" type="ORF">KIN20_009410</name>
</gene>
<proteinExistence type="predicted"/>
<dbReference type="Proteomes" id="UP001196413">
    <property type="component" value="Unassembled WGS sequence"/>
</dbReference>
<evidence type="ECO:0000256" key="1">
    <source>
        <dbReference type="SAM" id="MobiDB-lite"/>
    </source>
</evidence>
<feature type="compositionally biased region" description="Basic and acidic residues" evidence="1">
    <location>
        <begin position="1"/>
        <end position="15"/>
    </location>
</feature>
<keyword evidence="3" id="KW-1185">Reference proteome</keyword>
<accession>A0AAD5MB43</accession>
<sequence length="179" mass="21232">MEDSRSSVLEEREQDPTATGAEDERSTFAVVWRVEAPLQHVRDFTFIMLDQLDLELDRLYWELERYVMAQRTGRFSWTQHEKRAAQSKCVHIEEKEEVYERLLWTSWELEDEELSSDVDDAYDILEAAVPLHGTKNFVLYVVEQTDQNLDLQYEDLERYVPPIVYSGFSCSQKFPFYDA</sequence>
<organism evidence="2 3">
    <name type="scientific">Parelaphostrongylus tenuis</name>
    <name type="common">Meningeal worm</name>
    <dbReference type="NCBI Taxonomy" id="148309"/>
    <lineage>
        <taxon>Eukaryota</taxon>
        <taxon>Metazoa</taxon>
        <taxon>Ecdysozoa</taxon>
        <taxon>Nematoda</taxon>
        <taxon>Chromadorea</taxon>
        <taxon>Rhabditida</taxon>
        <taxon>Rhabditina</taxon>
        <taxon>Rhabditomorpha</taxon>
        <taxon>Strongyloidea</taxon>
        <taxon>Metastrongylidae</taxon>
        <taxon>Parelaphostrongylus</taxon>
    </lineage>
</organism>
<protein>
    <submittedName>
        <fullName evidence="2">Uncharacterized protein</fullName>
    </submittedName>
</protein>
<reference evidence="2" key="1">
    <citation type="submission" date="2021-06" db="EMBL/GenBank/DDBJ databases">
        <title>Parelaphostrongylus tenuis whole genome reference sequence.</title>
        <authorList>
            <person name="Garwood T.J."/>
            <person name="Larsen P.A."/>
            <person name="Fountain-Jones N.M."/>
            <person name="Garbe J.R."/>
            <person name="Macchietto M.G."/>
            <person name="Kania S.A."/>
            <person name="Gerhold R.W."/>
            <person name="Richards J.E."/>
            <person name="Wolf T.M."/>
        </authorList>
    </citation>
    <scope>NUCLEOTIDE SEQUENCE</scope>
    <source>
        <strain evidence="2">MNPRO001-30</strain>
        <tissue evidence="2">Meninges</tissue>
    </source>
</reference>
<evidence type="ECO:0000313" key="3">
    <source>
        <dbReference type="Proteomes" id="UP001196413"/>
    </source>
</evidence>
<name>A0AAD5MB43_PARTN</name>
<dbReference type="AlphaFoldDB" id="A0AAD5MB43"/>
<comment type="caution">
    <text evidence="2">The sequence shown here is derived from an EMBL/GenBank/DDBJ whole genome shotgun (WGS) entry which is preliminary data.</text>
</comment>
<dbReference type="EMBL" id="JAHQIW010001561">
    <property type="protein sequence ID" value="KAJ1352908.1"/>
    <property type="molecule type" value="Genomic_DNA"/>
</dbReference>
<evidence type="ECO:0000313" key="2">
    <source>
        <dbReference type="EMBL" id="KAJ1352908.1"/>
    </source>
</evidence>